<feature type="transmembrane region" description="Helical" evidence="1">
    <location>
        <begin position="126"/>
        <end position="144"/>
    </location>
</feature>
<evidence type="ECO:0000313" key="4">
    <source>
        <dbReference type="Proteomes" id="UP001523566"/>
    </source>
</evidence>
<dbReference type="RefSeq" id="WP_262066573.1">
    <property type="nucleotide sequence ID" value="NZ_JAMXOD010000014.1"/>
</dbReference>
<keyword evidence="1" id="KW-1133">Transmembrane helix</keyword>
<feature type="transmembrane region" description="Helical" evidence="1">
    <location>
        <begin position="36"/>
        <end position="55"/>
    </location>
</feature>
<keyword evidence="1" id="KW-0812">Transmembrane</keyword>
<evidence type="ECO:0000256" key="1">
    <source>
        <dbReference type="SAM" id="Phobius"/>
    </source>
</evidence>
<dbReference type="InterPro" id="IPR032834">
    <property type="entry name" value="NatK-like_C"/>
</dbReference>
<comment type="caution">
    <text evidence="3">The sequence shown here is derived from an EMBL/GenBank/DDBJ whole genome shotgun (WGS) entry which is preliminary data.</text>
</comment>
<proteinExistence type="predicted"/>
<sequence length="438" mass="50224">MDVQELMNTPRLYTAIAEWAACVVYILMLRRRYQGVKGALALLLPLPIFICYHQIAGKLPLYTWIPCMIGAIALMLGFLFLNCNLWLNDIAYCGIRAFVLAEFTASIYWQLYVWWLLYTKSTMKTWQIVFMFLAYLVIFSVYYLMEKNHITNEGILGANGRELFASGVTALGVFVMSNLSFIMPDTPFSSATSSILYIRTLVDFGGLVMLYSQQERREESRLKNENDSMNTVLQRQYDQYRIALENTEILRREFHDLKHYIAAISAETDAEKRNLYLEEMREAIATQEAFINTGNRVLDVVLTTKSMYCAQKGIVFQCMTDGKLLDFMHVKDICSIFGNAIDNAIESVSQIEDKEKHIVSLKVSRQRQFLLIQCENSTEKPIQLGNELPETTKKEGAMHGYGLKSIKASAEKYGGAMTLNADKDWFTLRILIPLRQIK</sequence>
<dbReference type="EMBL" id="JAMZFW010000014">
    <property type="protein sequence ID" value="MCP1102786.1"/>
    <property type="molecule type" value="Genomic_DNA"/>
</dbReference>
<accession>A0ABT1ED58</accession>
<feature type="transmembrane region" description="Helical" evidence="1">
    <location>
        <begin position="164"/>
        <end position="183"/>
    </location>
</feature>
<organism evidence="3 4">
    <name type="scientific">Aequitasia blattaphilus</name>
    <dbReference type="NCBI Taxonomy" id="2949332"/>
    <lineage>
        <taxon>Bacteria</taxon>
        <taxon>Bacillati</taxon>
        <taxon>Bacillota</taxon>
        <taxon>Clostridia</taxon>
        <taxon>Lachnospirales</taxon>
        <taxon>Lachnospiraceae</taxon>
        <taxon>Aequitasia</taxon>
    </lineage>
</organism>
<protein>
    <submittedName>
        <fullName evidence="3">GHKL domain-containing protein</fullName>
    </submittedName>
</protein>
<reference evidence="3 4" key="1">
    <citation type="journal article" date="2022" name="Genome Biol. Evol.">
        <title>Host diet, physiology and behaviors set the stage for Lachnospiraceae cladogenesis.</title>
        <authorList>
            <person name="Vera-Ponce De Leon A."/>
            <person name="Schneider M."/>
            <person name="Jahnes B.C."/>
            <person name="Sadowski V."/>
            <person name="Camuy-Velez L.A."/>
            <person name="Duan J."/>
            <person name="Sabree Z.L."/>
        </authorList>
    </citation>
    <scope>NUCLEOTIDE SEQUENCE [LARGE SCALE GENOMIC DNA]</scope>
    <source>
        <strain evidence="3 4">PAL113</strain>
    </source>
</reference>
<name>A0ABT1ED58_9FIRM</name>
<feature type="domain" description="Sensor histidine kinase NatK-like C-terminal" evidence="2">
    <location>
        <begin position="328"/>
        <end position="433"/>
    </location>
</feature>
<evidence type="ECO:0000259" key="2">
    <source>
        <dbReference type="Pfam" id="PF14501"/>
    </source>
</evidence>
<dbReference type="PANTHER" id="PTHR40448:SF1">
    <property type="entry name" value="TWO-COMPONENT SENSOR HISTIDINE KINASE"/>
    <property type="match status" value="1"/>
</dbReference>
<dbReference type="InterPro" id="IPR036890">
    <property type="entry name" value="HATPase_C_sf"/>
</dbReference>
<feature type="transmembrane region" description="Helical" evidence="1">
    <location>
        <begin position="93"/>
        <end position="114"/>
    </location>
</feature>
<evidence type="ECO:0000313" key="3">
    <source>
        <dbReference type="EMBL" id="MCP1102786.1"/>
    </source>
</evidence>
<dbReference type="Gene3D" id="3.30.565.10">
    <property type="entry name" value="Histidine kinase-like ATPase, C-terminal domain"/>
    <property type="match status" value="1"/>
</dbReference>
<gene>
    <name evidence="3" type="ORF">NK125_10190</name>
</gene>
<keyword evidence="1" id="KW-0472">Membrane</keyword>
<dbReference type="SUPFAM" id="SSF55874">
    <property type="entry name" value="ATPase domain of HSP90 chaperone/DNA topoisomerase II/histidine kinase"/>
    <property type="match status" value="1"/>
</dbReference>
<dbReference type="Proteomes" id="UP001523566">
    <property type="component" value="Unassembled WGS sequence"/>
</dbReference>
<feature type="transmembrane region" description="Helical" evidence="1">
    <location>
        <begin position="12"/>
        <end position="29"/>
    </location>
</feature>
<keyword evidence="4" id="KW-1185">Reference proteome</keyword>
<dbReference type="Pfam" id="PF14501">
    <property type="entry name" value="HATPase_c_5"/>
    <property type="match status" value="1"/>
</dbReference>
<feature type="transmembrane region" description="Helical" evidence="1">
    <location>
        <begin position="61"/>
        <end position="81"/>
    </location>
</feature>
<dbReference type="PANTHER" id="PTHR40448">
    <property type="entry name" value="TWO-COMPONENT SENSOR HISTIDINE KINASE"/>
    <property type="match status" value="1"/>
</dbReference>
<dbReference type="CDD" id="cd16935">
    <property type="entry name" value="HATPase_AgrC-ComD-like"/>
    <property type="match status" value="1"/>
</dbReference>